<feature type="transmembrane region" description="Helical" evidence="6">
    <location>
        <begin position="40"/>
        <end position="62"/>
    </location>
</feature>
<sequence>MTYLPLLEGFGMGASLIMAIGAQNAFVLKNGLQGRHRLPIALCCALSDMLLIALGVAGVGALIAASPLLLQVVRWAGVAFLVCYAVAALRRAWRGESMSLDGRDERSLAVVLLTTLAVTWLNPHVYLDTVVLLGSLAARYPGEGRYLFGVGAVCASFLWFFALAYGARLLAPLFTKPAAWRVLDVGVAAILLALAWGLVSGA</sequence>
<evidence type="ECO:0000256" key="6">
    <source>
        <dbReference type="SAM" id="Phobius"/>
    </source>
</evidence>
<dbReference type="Pfam" id="PF01810">
    <property type="entry name" value="LysE"/>
    <property type="match status" value="1"/>
</dbReference>
<keyword evidence="4 6" id="KW-1133">Transmembrane helix</keyword>
<dbReference type="PANTHER" id="PTHR30086:SF20">
    <property type="entry name" value="ARGININE EXPORTER PROTEIN ARGO-RELATED"/>
    <property type="match status" value="1"/>
</dbReference>
<evidence type="ECO:0000256" key="1">
    <source>
        <dbReference type="ARBA" id="ARBA00004651"/>
    </source>
</evidence>
<feature type="transmembrane region" description="Helical" evidence="6">
    <location>
        <begin position="178"/>
        <end position="199"/>
    </location>
</feature>
<evidence type="ECO:0000256" key="2">
    <source>
        <dbReference type="ARBA" id="ARBA00022475"/>
    </source>
</evidence>
<accession>A0ABT7XKP7</accession>
<dbReference type="EMBL" id="JAUEDK010000007">
    <property type="protein sequence ID" value="MDN0074371.1"/>
    <property type="molecule type" value="Genomic_DNA"/>
</dbReference>
<evidence type="ECO:0000256" key="5">
    <source>
        <dbReference type="ARBA" id="ARBA00023136"/>
    </source>
</evidence>
<dbReference type="RefSeq" id="WP_289828936.1">
    <property type="nucleotide sequence ID" value="NZ_JAUEDK010000007.1"/>
</dbReference>
<dbReference type="PANTHER" id="PTHR30086">
    <property type="entry name" value="ARGININE EXPORTER PROTEIN ARGO"/>
    <property type="match status" value="1"/>
</dbReference>
<evidence type="ECO:0000256" key="3">
    <source>
        <dbReference type="ARBA" id="ARBA00022692"/>
    </source>
</evidence>
<keyword evidence="3 6" id="KW-0812">Transmembrane</keyword>
<keyword evidence="2" id="KW-1003">Cell membrane</keyword>
<evidence type="ECO:0000256" key="4">
    <source>
        <dbReference type="ARBA" id="ARBA00022989"/>
    </source>
</evidence>
<feature type="transmembrane region" description="Helical" evidence="6">
    <location>
        <begin position="146"/>
        <end position="166"/>
    </location>
</feature>
<reference evidence="7" key="1">
    <citation type="submission" date="2023-06" db="EMBL/GenBank/DDBJ databases">
        <authorList>
            <person name="Zhang S."/>
        </authorList>
    </citation>
    <scope>NUCLEOTIDE SEQUENCE</scope>
    <source>
        <strain evidence="7">SG2303</strain>
    </source>
</reference>
<evidence type="ECO:0000313" key="7">
    <source>
        <dbReference type="EMBL" id="MDN0074371.1"/>
    </source>
</evidence>
<organism evidence="7 8">
    <name type="scientific">Crenobacter oryzisoli</name>
    <dbReference type="NCBI Taxonomy" id="3056844"/>
    <lineage>
        <taxon>Bacteria</taxon>
        <taxon>Pseudomonadati</taxon>
        <taxon>Pseudomonadota</taxon>
        <taxon>Betaproteobacteria</taxon>
        <taxon>Neisseriales</taxon>
        <taxon>Neisseriaceae</taxon>
        <taxon>Crenobacter</taxon>
    </lineage>
</organism>
<evidence type="ECO:0000313" key="8">
    <source>
        <dbReference type="Proteomes" id="UP001168540"/>
    </source>
</evidence>
<dbReference type="Proteomes" id="UP001168540">
    <property type="component" value="Unassembled WGS sequence"/>
</dbReference>
<feature type="transmembrane region" description="Helical" evidence="6">
    <location>
        <begin position="6"/>
        <end position="28"/>
    </location>
</feature>
<feature type="transmembrane region" description="Helical" evidence="6">
    <location>
        <begin position="108"/>
        <end position="126"/>
    </location>
</feature>
<name>A0ABT7XKP7_9NEIS</name>
<keyword evidence="8" id="KW-1185">Reference proteome</keyword>
<comment type="caution">
    <text evidence="7">The sequence shown here is derived from an EMBL/GenBank/DDBJ whole genome shotgun (WGS) entry which is preliminary data.</text>
</comment>
<dbReference type="InterPro" id="IPR001123">
    <property type="entry name" value="LeuE-type"/>
</dbReference>
<feature type="transmembrane region" description="Helical" evidence="6">
    <location>
        <begin position="68"/>
        <end position="87"/>
    </location>
</feature>
<keyword evidence="5 6" id="KW-0472">Membrane</keyword>
<proteinExistence type="predicted"/>
<protein>
    <submittedName>
        <fullName evidence="7">LysE/ArgO family amino acid transporter</fullName>
    </submittedName>
</protein>
<gene>
    <name evidence="7" type="ORF">QU481_05620</name>
</gene>
<comment type="subcellular location">
    <subcellularLocation>
        <location evidence="1">Cell membrane</location>
        <topology evidence="1">Multi-pass membrane protein</topology>
    </subcellularLocation>
</comment>